<keyword evidence="2" id="KW-0624">Polysaccharide degradation</keyword>
<evidence type="ECO:0000256" key="1">
    <source>
        <dbReference type="ARBA" id="ARBA00023295"/>
    </source>
</evidence>
<proteinExistence type="predicted"/>
<name>A0A7K3W0F4_9ACTN</name>
<dbReference type="PROSITE" id="PS50853">
    <property type="entry name" value="FN3"/>
    <property type="match status" value="1"/>
</dbReference>
<dbReference type="Gene3D" id="2.60.40.10">
    <property type="entry name" value="Immunoglobulins"/>
    <property type="match status" value="2"/>
</dbReference>
<evidence type="ECO:0000256" key="2">
    <source>
        <dbReference type="ARBA" id="ARBA00023326"/>
    </source>
</evidence>
<sequence>MAGALTAATATGGVFVAQSASAGTPPTGPGNIEVFPERDMVAVEGYAAQAGQTATVTVKRGGQVIGVGSRVLDSTGFMELNHDADGCFKDVTPAIEAGDTVEVSFSGSPLVDSMTVNSAKITEITASDPTAGNTNSVTIKGSYGSEVNLDRFAVEVVNPAMRDAGAIGERAIGWSPNEVPDEAPVGYTVSGTAANGGFEVTFANMSQEDQQMVFDGQAVALSWMADRTDGVEQQLGLTLAEEGLTGGGAPGCPAGPDGAKPPKSDYTVTWTSETEATVTWATATPVAGAAAVTGYSVAAVDQAANAGGAFRQTGYQTGAGATQVVLDGLTADAVYDIQVRSVVAGDEMSAPFALAGTVTPGTGGGDGGTGGDTTAPVLTATPAFNGTTAVIADSRTLTLAADEGTIYYTVDGSAVTSQPNGNVPSATAKIYQEPIPITAADTKVNVVVIDAAGNATHSSGVVSPKAAAAAVAPTGLTVLGVTGAGPDAAAPKGTISVGWNPVTDATEYRVRVFDQTVGSTSPPVLLSQYDTVVTGATNATVSGLPKSAANHRYVVRVQAKTPASPNFGPTTIGNTVYGVVPGDDIGVEVALYRTGDELRIRGTGTVPGSVITAHRSNAAGTGPVTNAVPGYPTATVGALDAGLPTGAWEIVVDPAPTTNPGTLWFKSSNGDVFGPVTVETK</sequence>
<accession>A0A7K3W0F4</accession>
<dbReference type="RefSeq" id="WP_163481737.1">
    <property type="nucleotide sequence ID" value="NZ_JAAGWF010000010.1"/>
</dbReference>
<keyword evidence="6" id="KW-1185">Reference proteome</keyword>
<dbReference type="InterPro" id="IPR036116">
    <property type="entry name" value="FN3_sf"/>
</dbReference>
<dbReference type="GO" id="GO:0016798">
    <property type="term" value="F:hydrolase activity, acting on glycosyl bonds"/>
    <property type="evidence" value="ECO:0007669"/>
    <property type="project" value="UniProtKB-KW"/>
</dbReference>
<dbReference type="AlphaFoldDB" id="A0A7K3W0F4"/>
<keyword evidence="1" id="KW-0378">Hydrolase</keyword>
<dbReference type="Pfam" id="PF13290">
    <property type="entry name" value="CHB_HEX_C_1"/>
    <property type="match status" value="1"/>
</dbReference>
<reference evidence="5 6" key="1">
    <citation type="submission" date="2020-02" db="EMBL/GenBank/DDBJ databases">
        <title>Geodermatophilus sabuli CPCC 205279 I12A-02694.</title>
        <authorList>
            <person name="Jiang Z."/>
        </authorList>
    </citation>
    <scope>NUCLEOTIDE SEQUENCE [LARGE SCALE GENOMIC DNA]</scope>
    <source>
        <strain evidence="5 6">I12A-02694</strain>
    </source>
</reference>
<feature type="region of interest" description="Disordered" evidence="3">
    <location>
        <begin position="242"/>
        <end position="263"/>
    </location>
</feature>
<dbReference type="GO" id="GO:0000272">
    <property type="term" value="P:polysaccharide catabolic process"/>
    <property type="evidence" value="ECO:0007669"/>
    <property type="project" value="UniProtKB-KW"/>
</dbReference>
<keyword evidence="1" id="KW-0326">Glycosidase</keyword>
<comment type="caution">
    <text evidence="5">The sequence shown here is derived from an EMBL/GenBank/DDBJ whole genome shotgun (WGS) entry which is preliminary data.</text>
</comment>
<dbReference type="InterPro" id="IPR003961">
    <property type="entry name" value="FN3_dom"/>
</dbReference>
<dbReference type="InterPro" id="IPR013783">
    <property type="entry name" value="Ig-like_fold"/>
</dbReference>
<evidence type="ECO:0000256" key="3">
    <source>
        <dbReference type="SAM" id="MobiDB-lite"/>
    </source>
</evidence>
<gene>
    <name evidence="5" type="ORF">GCU56_10800</name>
</gene>
<evidence type="ECO:0000259" key="4">
    <source>
        <dbReference type="PROSITE" id="PS50853"/>
    </source>
</evidence>
<dbReference type="InterPro" id="IPR059177">
    <property type="entry name" value="GH29D-like_dom"/>
</dbReference>
<dbReference type="EMBL" id="JAAGWF010000010">
    <property type="protein sequence ID" value="NEK58359.1"/>
    <property type="molecule type" value="Genomic_DNA"/>
</dbReference>
<dbReference type="Proteomes" id="UP000470246">
    <property type="component" value="Unassembled WGS sequence"/>
</dbReference>
<evidence type="ECO:0000313" key="5">
    <source>
        <dbReference type="EMBL" id="NEK58359.1"/>
    </source>
</evidence>
<evidence type="ECO:0000313" key="6">
    <source>
        <dbReference type="Proteomes" id="UP000470246"/>
    </source>
</evidence>
<organism evidence="5 6">
    <name type="scientific">Geodermatophilus sabuli</name>
    <dbReference type="NCBI Taxonomy" id="1564158"/>
    <lineage>
        <taxon>Bacteria</taxon>
        <taxon>Bacillati</taxon>
        <taxon>Actinomycetota</taxon>
        <taxon>Actinomycetes</taxon>
        <taxon>Geodermatophilales</taxon>
        <taxon>Geodermatophilaceae</taxon>
        <taxon>Geodermatophilus</taxon>
    </lineage>
</organism>
<feature type="domain" description="Fibronectin type-III" evidence="4">
    <location>
        <begin position="262"/>
        <end position="365"/>
    </location>
</feature>
<protein>
    <recommendedName>
        <fullName evidence="4">Fibronectin type-III domain-containing protein</fullName>
    </recommendedName>
</protein>
<keyword evidence="2" id="KW-0119">Carbohydrate metabolism</keyword>
<dbReference type="SUPFAM" id="SSF49265">
    <property type="entry name" value="Fibronectin type III"/>
    <property type="match status" value="1"/>
</dbReference>